<proteinExistence type="predicted"/>
<dbReference type="Proteomes" id="UP001501591">
    <property type="component" value="Unassembled WGS sequence"/>
</dbReference>
<dbReference type="RefSeq" id="WP_344817589.1">
    <property type="nucleotide sequence ID" value="NZ_BAABCP010000001.1"/>
</dbReference>
<comment type="caution">
    <text evidence="1">The sequence shown here is derived from an EMBL/GenBank/DDBJ whole genome shotgun (WGS) entry which is preliminary data.</text>
</comment>
<evidence type="ECO:0000313" key="1">
    <source>
        <dbReference type="EMBL" id="GAA3926104.1"/>
    </source>
</evidence>
<dbReference type="EMBL" id="BAABCP010000001">
    <property type="protein sequence ID" value="GAA3926104.1"/>
    <property type="molecule type" value="Genomic_DNA"/>
</dbReference>
<evidence type="ECO:0000313" key="2">
    <source>
        <dbReference type="Proteomes" id="UP001501591"/>
    </source>
</evidence>
<accession>A0ABP7MLZ7</accession>
<gene>
    <name evidence="1" type="ORF">GCM10022383_01600</name>
</gene>
<reference evidence="2" key="1">
    <citation type="journal article" date="2019" name="Int. J. Syst. Evol. Microbiol.">
        <title>The Global Catalogue of Microorganisms (GCM) 10K type strain sequencing project: providing services to taxonomists for standard genome sequencing and annotation.</title>
        <authorList>
            <consortium name="The Broad Institute Genomics Platform"/>
            <consortium name="The Broad Institute Genome Sequencing Center for Infectious Disease"/>
            <person name="Wu L."/>
            <person name="Ma J."/>
        </authorList>
    </citation>
    <scope>NUCLEOTIDE SEQUENCE [LARGE SCALE GENOMIC DNA]</scope>
    <source>
        <strain evidence="2">JCM 17024</strain>
    </source>
</reference>
<organism evidence="1 2">
    <name type="scientific">Microbacterium soli</name>
    <dbReference type="NCBI Taxonomy" id="446075"/>
    <lineage>
        <taxon>Bacteria</taxon>
        <taxon>Bacillati</taxon>
        <taxon>Actinomycetota</taxon>
        <taxon>Actinomycetes</taxon>
        <taxon>Micrococcales</taxon>
        <taxon>Microbacteriaceae</taxon>
        <taxon>Microbacterium</taxon>
    </lineage>
</organism>
<protein>
    <submittedName>
        <fullName evidence="1">Uncharacterized protein</fullName>
    </submittedName>
</protein>
<name>A0ABP7MLZ7_9MICO</name>
<sequence>MTIEARGVHDTEVRLAENGGMPLWIVATTGRWWQSSDRPVTASSCAGVEGIR</sequence>
<keyword evidence="2" id="KW-1185">Reference proteome</keyword>